<reference evidence="3" key="1">
    <citation type="journal article" date="2019" name="Int. J. Syst. Evol. Microbiol.">
        <title>The Global Catalogue of Microorganisms (GCM) 10K type strain sequencing project: providing services to taxonomists for standard genome sequencing and annotation.</title>
        <authorList>
            <consortium name="The Broad Institute Genomics Platform"/>
            <consortium name="The Broad Institute Genome Sequencing Center for Infectious Disease"/>
            <person name="Wu L."/>
            <person name="Ma J."/>
        </authorList>
    </citation>
    <scope>NUCLEOTIDE SEQUENCE [LARGE SCALE GENOMIC DNA]</scope>
    <source>
        <strain evidence="3">2902at01</strain>
    </source>
</reference>
<evidence type="ECO:0000313" key="3">
    <source>
        <dbReference type="Proteomes" id="UP001595868"/>
    </source>
</evidence>
<protein>
    <submittedName>
        <fullName evidence="2">Uncharacterized protein</fullName>
    </submittedName>
</protein>
<gene>
    <name evidence="2" type="ORF">ACFOX0_22195</name>
</gene>
<organism evidence="2 3">
    <name type="scientific">Micromonospora zhanjiangensis</name>
    <dbReference type="NCBI Taxonomy" id="1522057"/>
    <lineage>
        <taxon>Bacteria</taxon>
        <taxon>Bacillati</taxon>
        <taxon>Actinomycetota</taxon>
        <taxon>Actinomycetes</taxon>
        <taxon>Micromonosporales</taxon>
        <taxon>Micromonosporaceae</taxon>
        <taxon>Micromonospora</taxon>
    </lineage>
</organism>
<feature type="compositionally biased region" description="Pro residues" evidence="1">
    <location>
        <begin position="172"/>
        <end position="183"/>
    </location>
</feature>
<proteinExistence type="predicted"/>
<dbReference type="Proteomes" id="UP001595868">
    <property type="component" value="Unassembled WGS sequence"/>
</dbReference>
<feature type="region of interest" description="Disordered" evidence="1">
    <location>
        <begin position="138"/>
        <end position="183"/>
    </location>
</feature>
<evidence type="ECO:0000256" key="1">
    <source>
        <dbReference type="SAM" id="MobiDB-lite"/>
    </source>
</evidence>
<keyword evidence="3" id="KW-1185">Reference proteome</keyword>
<evidence type="ECO:0000313" key="2">
    <source>
        <dbReference type="EMBL" id="MFC4108632.1"/>
    </source>
</evidence>
<accession>A0ABV8KRV5</accession>
<comment type="caution">
    <text evidence="2">The sequence shown here is derived from an EMBL/GenBank/DDBJ whole genome shotgun (WGS) entry which is preliminary data.</text>
</comment>
<dbReference type="EMBL" id="JBHSBN010000017">
    <property type="protein sequence ID" value="MFC4108632.1"/>
    <property type="molecule type" value="Genomic_DNA"/>
</dbReference>
<name>A0ABV8KRV5_9ACTN</name>
<dbReference type="RefSeq" id="WP_377549172.1">
    <property type="nucleotide sequence ID" value="NZ_JBHSBN010000017.1"/>
</dbReference>
<sequence>MDLGQDGERVAASLAHRLDRLTFTDLVADEVTARLIAAVVDWAGAEGWRVYRRAASVLPLPPPLSGRQSVLDVACARPGRRPVVVEVDHTDRRRTVDKLLAEAGAGRIPIWLRWGVPGFTAPPAPIRMVTVEVTRRNGPAGQGRLYSRRPAADRPAPAHSTAAGGPADPVVLPIPGPDGPEPR</sequence>